<dbReference type="Proteomes" id="UP000195880">
    <property type="component" value="Chromosome"/>
</dbReference>
<dbReference type="AlphaFoldDB" id="A0A1Z1WS41"/>
<protein>
    <submittedName>
        <fullName evidence="2">Uncharacterized protein</fullName>
    </submittedName>
</protein>
<organism evidence="2 3">
    <name type="scientific">Streptomyces alboflavus</name>
    <dbReference type="NCBI Taxonomy" id="67267"/>
    <lineage>
        <taxon>Bacteria</taxon>
        <taxon>Bacillati</taxon>
        <taxon>Actinomycetota</taxon>
        <taxon>Actinomycetes</taxon>
        <taxon>Kitasatosporales</taxon>
        <taxon>Streptomycetaceae</taxon>
        <taxon>Streptomyces</taxon>
    </lineage>
</organism>
<keyword evidence="3" id="KW-1185">Reference proteome</keyword>
<gene>
    <name evidence="2" type="ORF">SMD44_08735</name>
</gene>
<proteinExistence type="predicted"/>
<evidence type="ECO:0000256" key="1">
    <source>
        <dbReference type="SAM" id="MobiDB-lite"/>
    </source>
</evidence>
<feature type="compositionally biased region" description="Low complexity" evidence="1">
    <location>
        <begin position="31"/>
        <end position="42"/>
    </location>
</feature>
<sequence>MRGALGDFGVGEELLQRLVPQDRRARHLPGSTTSATAPSASSRALCACGQPPAGSIRYGVRRDVFK</sequence>
<reference evidence="2 3" key="1">
    <citation type="submission" date="2017-05" db="EMBL/GenBank/DDBJ databases">
        <title>Streptomyces alboflavus Genome sequencing and assembly.</title>
        <authorList>
            <person name="Wang Y."/>
            <person name="Du B."/>
            <person name="Ding Y."/>
            <person name="Liu H."/>
            <person name="Hou Q."/>
            <person name="Liu K."/>
            <person name="Wang C."/>
            <person name="Yao L."/>
        </authorList>
    </citation>
    <scope>NUCLEOTIDE SEQUENCE [LARGE SCALE GENOMIC DNA]</scope>
    <source>
        <strain evidence="2 3">MDJK44</strain>
    </source>
</reference>
<dbReference type="KEGG" id="salf:SMD44_08735"/>
<evidence type="ECO:0000313" key="3">
    <source>
        <dbReference type="Proteomes" id="UP000195880"/>
    </source>
</evidence>
<evidence type="ECO:0000313" key="2">
    <source>
        <dbReference type="EMBL" id="ARX89248.1"/>
    </source>
</evidence>
<feature type="region of interest" description="Disordered" evidence="1">
    <location>
        <begin position="21"/>
        <end position="44"/>
    </location>
</feature>
<name>A0A1Z1WS41_9ACTN</name>
<dbReference type="EMBL" id="CP021748">
    <property type="protein sequence ID" value="ARX89248.1"/>
    <property type="molecule type" value="Genomic_DNA"/>
</dbReference>
<accession>A0A1Z1WS41</accession>